<accession>A0ABS2QSK3</accession>
<keyword evidence="3" id="KW-0067">ATP-binding</keyword>
<dbReference type="InterPro" id="IPR029000">
    <property type="entry name" value="Cyclophilin-like_dom_sf"/>
</dbReference>
<dbReference type="Pfam" id="PF02626">
    <property type="entry name" value="CT_A_B"/>
    <property type="match status" value="1"/>
</dbReference>
<dbReference type="EMBL" id="JAFBFC010000002">
    <property type="protein sequence ID" value="MBM7702445.1"/>
    <property type="molecule type" value="Genomic_DNA"/>
</dbReference>
<proteinExistence type="predicted"/>
<evidence type="ECO:0000256" key="3">
    <source>
        <dbReference type="ARBA" id="ARBA00022840"/>
    </source>
</evidence>
<name>A0ABS2QSK3_9BACI</name>
<dbReference type="Gene3D" id="2.40.100.10">
    <property type="entry name" value="Cyclophilin-like"/>
    <property type="match status" value="1"/>
</dbReference>
<evidence type="ECO:0000256" key="1">
    <source>
        <dbReference type="ARBA" id="ARBA00022741"/>
    </source>
</evidence>
<evidence type="ECO:0000313" key="5">
    <source>
        <dbReference type="EMBL" id="MBM7702445.1"/>
    </source>
</evidence>
<feature type="domain" description="Carboxyltransferase" evidence="4">
    <location>
        <begin position="24"/>
        <end position="317"/>
    </location>
</feature>
<dbReference type="NCBIfam" id="TIGR00724">
    <property type="entry name" value="urea_amlyse_rel"/>
    <property type="match status" value="1"/>
</dbReference>
<dbReference type="PANTHER" id="PTHR43309:SF5">
    <property type="entry name" value="5-OXOPROLINASE SUBUNIT C"/>
    <property type="match status" value="1"/>
</dbReference>
<reference evidence="5 6" key="1">
    <citation type="submission" date="2021-01" db="EMBL/GenBank/DDBJ databases">
        <title>Genomic Encyclopedia of Type Strains, Phase IV (KMG-IV): sequencing the most valuable type-strain genomes for metagenomic binning, comparative biology and taxonomic classification.</title>
        <authorList>
            <person name="Goeker M."/>
        </authorList>
    </citation>
    <scope>NUCLEOTIDE SEQUENCE [LARGE SCALE GENOMIC DNA]</scope>
    <source>
        <strain evidence="5 6">DSM 104297</strain>
    </source>
</reference>
<evidence type="ECO:0000259" key="4">
    <source>
        <dbReference type="SMART" id="SM00797"/>
    </source>
</evidence>
<dbReference type="InterPro" id="IPR052708">
    <property type="entry name" value="PxpC"/>
</dbReference>
<dbReference type="SUPFAM" id="SSF50891">
    <property type="entry name" value="Cyclophilin-like"/>
    <property type="match status" value="1"/>
</dbReference>
<gene>
    <name evidence="5" type="ORF">JOC83_001279</name>
</gene>
<evidence type="ECO:0000313" key="6">
    <source>
        <dbReference type="Proteomes" id="UP000809829"/>
    </source>
</evidence>
<organism evidence="5 6">
    <name type="scientific">Priestia iocasae</name>
    <dbReference type="NCBI Taxonomy" id="2291674"/>
    <lineage>
        <taxon>Bacteria</taxon>
        <taxon>Bacillati</taxon>
        <taxon>Bacillota</taxon>
        <taxon>Bacilli</taxon>
        <taxon>Bacillales</taxon>
        <taxon>Bacillaceae</taxon>
        <taxon>Priestia</taxon>
    </lineage>
</organism>
<dbReference type="InterPro" id="IPR003778">
    <property type="entry name" value="CT_A_B"/>
</dbReference>
<dbReference type="SMART" id="SM00797">
    <property type="entry name" value="AHS2"/>
    <property type="match status" value="1"/>
</dbReference>
<dbReference type="PANTHER" id="PTHR43309">
    <property type="entry name" value="5-OXOPROLINASE SUBUNIT C"/>
    <property type="match status" value="1"/>
</dbReference>
<dbReference type="RefSeq" id="WP_205185453.1">
    <property type="nucleotide sequence ID" value="NZ_JAFBFC010000002.1"/>
</dbReference>
<keyword evidence="2" id="KW-0378">Hydrolase</keyword>
<dbReference type="Proteomes" id="UP000809829">
    <property type="component" value="Unassembled WGS sequence"/>
</dbReference>
<keyword evidence="1" id="KW-0547">Nucleotide-binding</keyword>
<sequence length="332" mass="36529">MSLKIVRPGLLTTIQDLGRRGYQKEGIIESGPMDPFALRVGNLLVGNHEGEASLEITLMGPKIQFEDDHLIALTGGNLSPKLDGKPIRMWRPILVSKGSLLEFGLPVEGCRTYLSVSGGLLVKEVMGSKSTYLRAELGGLHGKALQSGDVISCGDITDKATPFLQELKQSRLQQAIWTLSPHLLPTYEDAPIIRVVKGLEYELFTEESQKQFFDEPFHITPQSDRMGYRLKGAELTLAKQEEMLSSAVTFGTIQVPADGNPIVLLADHQTTGGYPRIAQVISADYGKIGQTAPGKKVSFQKVSLTEAEKLYIEQEQKINEIKWALRVKRGGE</sequence>
<comment type="caution">
    <text evidence="5">The sequence shown here is derived from an EMBL/GenBank/DDBJ whole genome shotgun (WGS) entry which is preliminary data.</text>
</comment>
<evidence type="ECO:0000256" key="2">
    <source>
        <dbReference type="ARBA" id="ARBA00022801"/>
    </source>
</evidence>
<keyword evidence="6" id="KW-1185">Reference proteome</keyword>
<protein>
    <submittedName>
        <fullName evidence="5">Antagonist of KipI</fullName>
    </submittedName>
</protein>